<keyword evidence="3" id="KW-1185">Reference proteome</keyword>
<sequence length="446" mass="51460">MVFADEVTELPIYVHNGFLIKHILDDPEVDDGLVLIGTFIQSAFAGPSSSPAEDEEFRPRQPEIRFTYRFNDQTADERSGAVDWRRTEKHRTRDLGECHRHTFQIKAPLELEVEFNAFPFKVVSATLLIEMSTFTTPDGRTRLRPNILLHTKEKRNMCQIQKGYARKPKPIGRFSSTSIFAPAENNHKELFLQAKEKIDRSYVYDFASPFPTITYYYDTTKHYCPKYSVSFLLVEDGMKKFIEIVFPMILIAAMNHLNVINAVWSVQGRTDETVEAVDYINNSATLALAVVVFLPTMFGRSRFHEVFTANNWYITTIFVALVLSALPHSIAGSIWPARVGAYLFWGSFFFPIINGFRFLYFVQSQRKSLRPEFFMEDAVGRVHPPSRFKPKPDRDVLGEFIPIKDLVELSELRLAGMEYKLDEPRGKFQIVEYDNASEEVRFHSVN</sequence>
<evidence type="ECO:0000256" key="1">
    <source>
        <dbReference type="SAM" id="Phobius"/>
    </source>
</evidence>
<organism evidence="2 3">
    <name type="scientific">Cylindrotheca closterium</name>
    <dbReference type="NCBI Taxonomy" id="2856"/>
    <lineage>
        <taxon>Eukaryota</taxon>
        <taxon>Sar</taxon>
        <taxon>Stramenopiles</taxon>
        <taxon>Ochrophyta</taxon>
        <taxon>Bacillariophyta</taxon>
        <taxon>Bacillariophyceae</taxon>
        <taxon>Bacillariophycidae</taxon>
        <taxon>Bacillariales</taxon>
        <taxon>Bacillariaceae</taxon>
        <taxon>Cylindrotheca</taxon>
    </lineage>
</organism>
<name>A0AAD2CMT6_9STRA</name>
<feature type="transmembrane region" description="Helical" evidence="1">
    <location>
        <begin position="311"/>
        <end position="330"/>
    </location>
</feature>
<dbReference type="AlphaFoldDB" id="A0AAD2CMT6"/>
<proteinExistence type="predicted"/>
<feature type="transmembrane region" description="Helical" evidence="1">
    <location>
        <begin position="244"/>
        <end position="267"/>
    </location>
</feature>
<reference evidence="2" key="1">
    <citation type="submission" date="2023-08" db="EMBL/GenBank/DDBJ databases">
        <authorList>
            <person name="Audoor S."/>
            <person name="Bilcke G."/>
        </authorList>
    </citation>
    <scope>NUCLEOTIDE SEQUENCE</scope>
</reference>
<feature type="transmembrane region" description="Helical" evidence="1">
    <location>
        <begin position="342"/>
        <end position="362"/>
    </location>
</feature>
<evidence type="ECO:0000313" key="2">
    <source>
        <dbReference type="EMBL" id="CAJ1940056.1"/>
    </source>
</evidence>
<feature type="transmembrane region" description="Helical" evidence="1">
    <location>
        <begin position="279"/>
        <end position="299"/>
    </location>
</feature>
<dbReference type="EMBL" id="CAKOGP040000890">
    <property type="protein sequence ID" value="CAJ1940056.1"/>
    <property type="molecule type" value="Genomic_DNA"/>
</dbReference>
<keyword evidence="1" id="KW-1133">Transmembrane helix</keyword>
<evidence type="ECO:0000313" key="3">
    <source>
        <dbReference type="Proteomes" id="UP001295423"/>
    </source>
</evidence>
<keyword evidence="1" id="KW-0812">Transmembrane</keyword>
<gene>
    <name evidence="2" type="ORF">CYCCA115_LOCUS6849</name>
</gene>
<comment type="caution">
    <text evidence="2">The sequence shown here is derived from an EMBL/GenBank/DDBJ whole genome shotgun (WGS) entry which is preliminary data.</text>
</comment>
<dbReference type="Proteomes" id="UP001295423">
    <property type="component" value="Unassembled WGS sequence"/>
</dbReference>
<protein>
    <submittedName>
        <fullName evidence="2">Uncharacterized protein</fullName>
    </submittedName>
</protein>
<keyword evidence="1" id="KW-0472">Membrane</keyword>
<accession>A0AAD2CMT6</accession>